<sequence length="198" mass="20529">MFRKVAALAALALIPALTGCGSTQSSQPAKTVTVTATPSSPKITPAVEGGGSTESPTPGSDGMEYGMFAFGQTSAMVQAVQVTVAAGEKSPLASGDYEKTAEMAAQYVTITVTIKNQRRTALSVSDIDAVDTVQGGSGFCDTVDWMDLAAVPAGGSKTLTAKCEADKAGKFTVSITTQTRDDFYGLWSNEDAQYRQMS</sequence>
<reference evidence="3 4" key="1">
    <citation type="journal article" date="2012" name="BMC Genomics">
        <title>The genome sequence of Propionibacterium acidipropionici provides insights into its biotechnological and industrial potential.</title>
        <authorList>
            <person name="Parizzi L.P."/>
            <person name="Grassi M.C."/>
            <person name="Llerena L.A."/>
            <person name="Carazzolle M.F."/>
            <person name="Queiroz V.L."/>
            <person name="Lunardi I."/>
            <person name="Zeidler A.F."/>
            <person name="Teixeira P.J."/>
            <person name="Mieczkowski P."/>
            <person name="Rincones J."/>
            <person name="Pereira G.A."/>
        </authorList>
    </citation>
    <scope>NUCLEOTIDE SEQUENCE [LARGE SCALE GENOMIC DNA]</scope>
    <source>
        <strain evidence="4">ATCC 4875 / DSM 20272 / JCM 6432 / NBRC 12425 / NCIMB 8070</strain>
    </source>
</reference>
<keyword evidence="2" id="KW-0732">Signal</keyword>
<feature type="region of interest" description="Disordered" evidence="1">
    <location>
        <begin position="20"/>
        <end position="62"/>
    </location>
</feature>
<dbReference type="RefSeq" id="WP_015070310.1">
    <property type="nucleotide sequence ID" value="NC_019395.1"/>
</dbReference>
<accession>K7RN80</accession>
<name>K7RN80_ACIA4</name>
<proteinExistence type="predicted"/>
<dbReference type="EMBL" id="CP003493">
    <property type="protein sequence ID" value="AFV89404.1"/>
    <property type="molecule type" value="Genomic_DNA"/>
</dbReference>
<feature type="signal peptide" evidence="2">
    <location>
        <begin position="1"/>
        <end position="25"/>
    </location>
</feature>
<feature type="chain" id="PRO_5039053026" description="DUF4352 domain-containing protein" evidence="2">
    <location>
        <begin position="26"/>
        <end position="198"/>
    </location>
</feature>
<dbReference type="AlphaFoldDB" id="K7RN80"/>
<dbReference type="PROSITE" id="PS51257">
    <property type="entry name" value="PROKAR_LIPOPROTEIN"/>
    <property type="match status" value="1"/>
</dbReference>
<protein>
    <recommendedName>
        <fullName evidence="5">DUF4352 domain-containing protein</fullName>
    </recommendedName>
</protein>
<evidence type="ECO:0008006" key="5">
    <source>
        <dbReference type="Google" id="ProtNLM"/>
    </source>
</evidence>
<feature type="compositionally biased region" description="Polar residues" evidence="1">
    <location>
        <begin position="20"/>
        <end position="42"/>
    </location>
</feature>
<dbReference type="HOGENOM" id="CLU_1377082_0_0_11"/>
<evidence type="ECO:0000256" key="1">
    <source>
        <dbReference type="SAM" id="MobiDB-lite"/>
    </source>
</evidence>
<dbReference type="PATRIC" id="fig|1171373.8.peg.1575"/>
<gene>
    <name evidence="3" type="ordered locus">PACID_15910</name>
</gene>
<organism evidence="3 4">
    <name type="scientific">Acidipropionibacterium acidipropionici (strain ATCC 4875 / DSM 20272 / JCM 6432 / NBRC 12425 / NCIMB 8070 / 4)</name>
    <name type="common">Propionibacterium acidipropionici</name>
    <dbReference type="NCBI Taxonomy" id="1171373"/>
    <lineage>
        <taxon>Bacteria</taxon>
        <taxon>Bacillati</taxon>
        <taxon>Actinomycetota</taxon>
        <taxon>Actinomycetes</taxon>
        <taxon>Propionibacteriales</taxon>
        <taxon>Propionibacteriaceae</taxon>
        <taxon>Acidipropionibacterium</taxon>
    </lineage>
</organism>
<evidence type="ECO:0000313" key="4">
    <source>
        <dbReference type="Proteomes" id="UP000000214"/>
    </source>
</evidence>
<evidence type="ECO:0000256" key="2">
    <source>
        <dbReference type="SAM" id="SignalP"/>
    </source>
</evidence>
<dbReference type="KEGG" id="pbo:PACID_15910"/>
<dbReference type="STRING" id="1171373.PACID_15910"/>
<dbReference type="Proteomes" id="UP000000214">
    <property type="component" value="Chromosome"/>
</dbReference>
<evidence type="ECO:0000313" key="3">
    <source>
        <dbReference type="EMBL" id="AFV89404.1"/>
    </source>
</evidence>